<dbReference type="InterPro" id="IPR023614">
    <property type="entry name" value="Porin_dom_sf"/>
</dbReference>
<reference evidence="4" key="1">
    <citation type="submission" date="2017-06" db="EMBL/GenBank/DDBJ databases">
        <authorList>
            <person name="Varghese N."/>
            <person name="Submissions S."/>
        </authorList>
    </citation>
    <scope>NUCLEOTIDE SEQUENCE [LARGE SCALE GENOMIC DNA]</scope>
    <source>
        <strain evidence="4">Ca-68</strain>
    </source>
</reference>
<dbReference type="OrthoDB" id="9767539at2"/>
<feature type="chain" id="PRO_5012421339" evidence="1">
    <location>
        <begin position="28"/>
        <end position="437"/>
    </location>
</feature>
<dbReference type="RefSeq" id="WP_089375791.1">
    <property type="nucleotide sequence ID" value="NZ_FZOA01000006.1"/>
</dbReference>
<gene>
    <name evidence="3" type="ORF">SAMN05192560_1708</name>
</gene>
<evidence type="ECO:0000313" key="3">
    <source>
        <dbReference type="EMBL" id="SNR90821.1"/>
    </source>
</evidence>
<sequence length="437" mass="49043">MKGNARFRARQACLGILLAAAVSGAQAAEENQADFSLLDAIKTGKNMSSLRLRYEHAEQDNRSENADAFTLRTLIGWQTADFHHFSLGVQLINVAKLVDDYNDMDKGVSQPGMANYPAIADPDSTDINQLYLDWNGIKDTSIRLGRQSVKLDNVRFIGNIEFRQLMQVFDGIAIENKSLPDTSLYFAHFERVRQTNNRKRSGNLDIVHATYSISPSETLSAYGYFNNFNDLGFNATNGLGANADASNKTLGLRLDGTRTLDDQWKLLYTAEYAKQTDYSGGDSRIDAHYLRIGAGAMLQSWYLRIDQETLSSNHGQYAFQTPFGTNHLFQGWADHFLVTPVWGMKDSFLSIGGKPLPQLSLQGEFHVFRADENFARFNGGSGDHYGNEIDLAASWSFNKQLSLKVEYAKFREGDRIALSTARKPDLERIWLTALYTF</sequence>
<dbReference type="AlphaFoldDB" id="A0A239A684"/>
<dbReference type="SUPFAM" id="SSF56935">
    <property type="entry name" value="Porins"/>
    <property type="match status" value="1"/>
</dbReference>
<protein>
    <submittedName>
        <fullName evidence="3">Alginate export</fullName>
    </submittedName>
</protein>
<feature type="domain" description="Alginate export" evidence="2">
    <location>
        <begin position="50"/>
        <end position="416"/>
    </location>
</feature>
<dbReference type="InterPro" id="IPR025388">
    <property type="entry name" value="Alginate_export_dom"/>
</dbReference>
<dbReference type="EMBL" id="FZOA01000006">
    <property type="protein sequence ID" value="SNR90821.1"/>
    <property type="molecule type" value="Genomic_DNA"/>
</dbReference>
<accession>A0A239A684</accession>
<evidence type="ECO:0000259" key="2">
    <source>
        <dbReference type="Pfam" id="PF13372"/>
    </source>
</evidence>
<feature type="signal peptide" evidence="1">
    <location>
        <begin position="1"/>
        <end position="27"/>
    </location>
</feature>
<organism evidence="3 4">
    <name type="scientific">Methylobacillus rhizosphaerae</name>
    <dbReference type="NCBI Taxonomy" id="551994"/>
    <lineage>
        <taxon>Bacteria</taxon>
        <taxon>Pseudomonadati</taxon>
        <taxon>Pseudomonadota</taxon>
        <taxon>Betaproteobacteria</taxon>
        <taxon>Nitrosomonadales</taxon>
        <taxon>Methylophilaceae</taxon>
        <taxon>Methylobacillus</taxon>
    </lineage>
</organism>
<evidence type="ECO:0000313" key="4">
    <source>
        <dbReference type="Proteomes" id="UP000198305"/>
    </source>
</evidence>
<name>A0A239A684_9PROT</name>
<evidence type="ECO:0000256" key="1">
    <source>
        <dbReference type="SAM" id="SignalP"/>
    </source>
</evidence>
<dbReference type="Gene3D" id="2.40.160.10">
    <property type="entry name" value="Porin"/>
    <property type="match status" value="1"/>
</dbReference>
<proteinExistence type="predicted"/>
<dbReference type="Pfam" id="PF13372">
    <property type="entry name" value="Alginate_exp"/>
    <property type="match status" value="1"/>
</dbReference>
<dbReference type="Proteomes" id="UP000198305">
    <property type="component" value="Unassembled WGS sequence"/>
</dbReference>
<keyword evidence="1" id="KW-0732">Signal</keyword>
<keyword evidence="4" id="KW-1185">Reference proteome</keyword>